<organism evidence="1 2">
    <name type="scientific">Prunus dulcis</name>
    <name type="common">Almond</name>
    <name type="synonym">Amygdalus dulcis</name>
    <dbReference type="NCBI Taxonomy" id="3755"/>
    <lineage>
        <taxon>Eukaryota</taxon>
        <taxon>Viridiplantae</taxon>
        <taxon>Streptophyta</taxon>
        <taxon>Embryophyta</taxon>
        <taxon>Tracheophyta</taxon>
        <taxon>Spermatophyta</taxon>
        <taxon>Magnoliopsida</taxon>
        <taxon>eudicotyledons</taxon>
        <taxon>Gunneridae</taxon>
        <taxon>Pentapetalae</taxon>
        <taxon>rosids</taxon>
        <taxon>fabids</taxon>
        <taxon>Rosales</taxon>
        <taxon>Rosaceae</taxon>
        <taxon>Amygdaloideae</taxon>
        <taxon>Amygdaleae</taxon>
        <taxon>Prunus</taxon>
    </lineage>
</organism>
<dbReference type="PANTHER" id="PTHR47859:SF1">
    <property type="entry name" value="PENTATRICOPEPTIDE REPEAT-CONTAINING PROTEIN"/>
    <property type="match status" value="1"/>
</dbReference>
<dbReference type="InterPro" id="IPR011990">
    <property type="entry name" value="TPR-like_helical_dom_sf"/>
</dbReference>
<reference evidence="1 2" key="1">
    <citation type="journal article" date="2022" name="G3 (Bethesda)">
        <title>Whole-genome sequence and methylome profiling of the almond [Prunus dulcis (Mill.) D.A. Webb] cultivar 'Nonpareil'.</title>
        <authorList>
            <person name="D'Amico-Willman K.M."/>
            <person name="Ouma W.Z."/>
            <person name="Meulia T."/>
            <person name="Sideli G.M."/>
            <person name="Gradziel T.M."/>
            <person name="Fresnedo-Ramirez J."/>
        </authorList>
    </citation>
    <scope>NUCLEOTIDE SEQUENCE [LARGE SCALE GENOMIC DNA]</scope>
    <source>
        <strain evidence="1">Clone GOH B32 T37-40</strain>
    </source>
</reference>
<sequence length="188" mass="21651">MLNLVLFQILLEDGDIEEALNLLEQASSERNKLDTLLFNTILEEPVKRYLIRSKEQYGSRYEVIEWMHQEKVQPDPATCHFVFTAYANSGFHSTAMEALQVLSMRMICEEDGSFPEKAEFEDDFIFAEDTEAESRIVQLFKDSEEKLAVALLNLRWCAVLGFPISWSPNQSPWARRLSSNYTARKGAT</sequence>
<gene>
    <name evidence="1" type="ORF">L3X38_009688</name>
</gene>
<dbReference type="Proteomes" id="UP001054821">
    <property type="component" value="Chromosome 2"/>
</dbReference>
<evidence type="ECO:0008006" key="3">
    <source>
        <dbReference type="Google" id="ProtNLM"/>
    </source>
</evidence>
<comment type="caution">
    <text evidence="1">The sequence shown here is derived from an EMBL/GenBank/DDBJ whole genome shotgun (WGS) entry which is preliminary data.</text>
</comment>
<accession>A0AAD4ZE37</accession>
<protein>
    <recommendedName>
        <fullName evidence="3">Tetratricopeptide repeat-like superfamily protein</fullName>
    </recommendedName>
</protein>
<evidence type="ECO:0000313" key="2">
    <source>
        <dbReference type="Proteomes" id="UP001054821"/>
    </source>
</evidence>
<name>A0AAD4ZE37_PRUDU</name>
<dbReference type="PANTHER" id="PTHR47859">
    <property type="entry name" value="PENTATRICOPEPTIDE REPEAT-CONTAINING PROTEIN"/>
    <property type="match status" value="1"/>
</dbReference>
<keyword evidence="2" id="KW-1185">Reference proteome</keyword>
<dbReference type="Gene3D" id="1.25.40.10">
    <property type="entry name" value="Tetratricopeptide repeat domain"/>
    <property type="match status" value="1"/>
</dbReference>
<proteinExistence type="predicted"/>
<dbReference type="EMBL" id="JAJFAZ020000002">
    <property type="protein sequence ID" value="KAI5341813.1"/>
    <property type="molecule type" value="Genomic_DNA"/>
</dbReference>
<evidence type="ECO:0000313" key="1">
    <source>
        <dbReference type="EMBL" id="KAI5341813.1"/>
    </source>
</evidence>
<dbReference type="AlphaFoldDB" id="A0AAD4ZE37"/>